<keyword evidence="3 7" id="KW-0489">Methyltransferase</keyword>
<dbReference type="AlphaFoldDB" id="A0A2Z6AX43"/>
<feature type="binding site" evidence="7 8">
    <location>
        <position position="25"/>
    </location>
    <ligand>
        <name>S-adenosyl-L-methionine</name>
        <dbReference type="ChEBI" id="CHEBI:59789"/>
    </ligand>
</feature>
<comment type="similarity">
    <text evidence="7">Belongs to the class I-like SAM-binding methyltransferase superfamily. rRNA adenine N(6)-methyltransferase family. RsmA subfamily.</text>
</comment>
<keyword evidence="1 7" id="KW-0963">Cytoplasm</keyword>
<dbReference type="NCBIfam" id="TIGR00755">
    <property type="entry name" value="ksgA"/>
    <property type="match status" value="1"/>
</dbReference>
<gene>
    <name evidence="7 10" type="primary">rsmA</name>
    <name evidence="7" type="synonym">ksgA</name>
    <name evidence="10" type="ORF">DFE_1064</name>
</gene>
<evidence type="ECO:0000256" key="8">
    <source>
        <dbReference type="PROSITE-ProRule" id="PRU01026"/>
    </source>
</evidence>
<dbReference type="Proteomes" id="UP000269883">
    <property type="component" value="Chromosome"/>
</dbReference>
<feature type="binding site" evidence="7 8">
    <location>
        <position position="52"/>
    </location>
    <ligand>
        <name>S-adenosyl-L-methionine</name>
        <dbReference type="ChEBI" id="CHEBI:59789"/>
    </ligand>
</feature>
<evidence type="ECO:0000256" key="4">
    <source>
        <dbReference type="ARBA" id="ARBA00022679"/>
    </source>
</evidence>
<dbReference type="InterPro" id="IPR023165">
    <property type="entry name" value="rRNA_Ade_diMease-like_C"/>
</dbReference>
<dbReference type="InterPro" id="IPR020598">
    <property type="entry name" value="rRNA_Ade_methylase_Trfase_N"/>
</dbReference>
<dbReference type="HAMAP" id="MF_00607">
    <property type="entry name" value="16SrRNA_methyltr_A"/>
    <property type="match status" value="1"/>
</dbReference>
<dbReference type="Pfam" id="PF00398">
    <property type="entry name" value="RrnaAD"/>
    <property type="match status" value="1"/>
</dbReference>
<protein>
    <recommendedName>
        <fullName evidence="7">Ribosomal RNA small subunit methyltransferase A</fullName>
        <ecNumber evidence="7">2.1.1.182</ecNumber>
    </recommendedName>
    <alternativeName>
        <fullName evidence="7">16S rRNA (adenine(1518)-N(6)/adenine(1519)-N(6))-dimethyltransferase</fullName>
    </alternativeName>
    <alternativeName>
        <fullName evidence="7">16S rRNA dimethyladenosine transferase</fullName>
    </alternativeName>
    <alternativeName>
        <fullName evidence="7">16S rRNA dimethylase</fullName>
    </alternativeName>
    <alternativeName>
        <fullName evidence="7">S-adenosylmethionine-6-N', N'-adenosyl(rRNA) dimethyltransferase</fullName>
    </alternativeName>
</protein>
<sequence length="274" mass="30472">MSSKKQSVATPPRYGRFAKKRFGQHFLHDSGVCRRIVDALEIQPEDRVLEIGPGHGALSVHISEAAPRVYAAVERDLDLALELRDKCPLVQPLAADAMAVRWERLMPEGGWKIAGNLPYNVASPLMWDIFSQASGLSRAVFMVQKEVGQRLVAAPGSKVYGGLSVWIQSYVKPRMLFTIGPGAFTPRPKVDSAVLSFFPQTGPRDFDPKALAALVKKCFQNRRKQLGKTLKSCINDDFVQALEQMGHNLRSRPEELAPIHFQALSLLVKQHFMA</sequence>
<evidence type="ECO:0000256" key="1">
    <source>
        <dbReference type="ARBA" id="ARBA00022490"/>
    </source>
</evidence>
<dbReference type="Gene3D" id="1.10.8.100">
    <property type="entry name" value="Ribosomal RNA adenine dimethylase-like, domain 2"/>
    <property type="match status" value="1"/>
</dbReference>
<dbReference type="GO" id="GO:0003723">
    <property type="term" value="F:RNA binding"/>
    <property type="evidence" value="ECO:0007669"/>
    <property type="project" value="UniProtKB-UniRule"/>
</dbReference>
<evidence type="ECO:0000256" key="2">
    <source>
        <dbReference type="ARBA" id="ARBA00022552"/>
    </source>
</evidence>
<name>A0A2Z6AX43_9BACT</name>
<keyword evidence="2 7" id="KW-0698">rRNA processing</keyword>
<evidence type="ECO:0000313" key="11">
    <source>
        <dbReference type="Proteomes" id="UP000269883"/>
    </source>
</evidence>
<dbReference type="PANTHER" id="PTHR11727">
    <property type="entry name" value="DIMETHYLADENOSINE TRANSFERASE"/>
    <property type="match status" value="1"/>
</dbReference>
<keyword evidence="6 7" id="KW-0694">RNA-binding</keyword>
<dbReference type="InterPro" id="IPR001737">
    <property type="entry name" value="KsgA/Erm"/>
</dbReference>
<keyword evidence="5 7" id="KW-0949">S-adenosyl-L-methionine</keyword>
<dbReference type="OrthoDB" id="9814755at2"/>
<evidence type="ECO:0000256" key="5">
    <source>
        <dbReference type="ARBA" id="ARBA00022691"/>
    </source>
</evidence>
<dbReference type="PROSITE" id="PS01131">
    <property type="entry name" value="RRNA_A_DIMETH"/>
    <property type="match status" value="1"/>
</dbReference>
<evidence type="ECO:0000256" key="3">
    <source>
        <dbReference type="ARBA" id="ARBA00022603"/>
    </source>
</evidence>
<comment type="catalytic activity">
    <reaction evidence="7">
        <text>adenosine(1518)/adenosine(1519) in 16S rRNA + 4 S-adenosyl-L-methionine = N(6)-dimethyladenosine(1518)/N(6)-dimethyladenosine(1519) in 16S rRNA + 4 S-adenosyl-L-homocysteine + 4 H(+)</text>
        <dbReference type="Rhea" id="RHEA:19609"/>
        <dbReference type="Rhea" id="RHEA-COMP:10232"/>
        <dbReference type="Rhea" id="RHEA-COMP:10233"/>
        <dbReference type="ChEBI" id="CHEBI:15378"/>
        <dbReference type="ChEBI" id="CHEBI:57856"/>
        <dbReference type="ChEBI" id="CHEBI:59789"/>
        <dbReference type="ChEBI" id="CHEBI:74411"/>
        <dbReference type="ChEBI" id="CHEBI:74493"/>
        <dbReference type="EC" id="2.1.1.182"/>
    </reaction>
</comment>
<keyword evidence="4 7" id="KW-0808">Transferase</keyword>
<dbReference type="SUPFAM" id="SSF53335">
    <property type="entry name" value="S-adenosyl-L-methionine-dependent methyltransferases"/>
    <property type="match status" value="1"/>
</dbReference>
<evidence type="ECO:0000256" key="7">
    <source>
        <dbReference type="HAMAP-Rule" id="MF_00607"/>
    </source>
</evidence>
<dbReference type="EC" id="2.1.1.182" evidence="7"/>
<organism evidence="10 11">
    <name type="scientific">Desulfovibrio ferrophilus</name>
    <dbReference type="NCBI Taxonomy" id="241368"/>
    <lineage>
        <taxon>Bacteria</taxon>
        <taxon>Pseudomonadati</taxon>
        <taxon>Thermodesulfobacteriota</taxon>
        <taxon>Desulfovibrionia</taxon>
        <taxon>Desulfovibrionales</taxon>
        <taxon>Desulfovibrionaceae</taxon>
        <taxon>Desulfovibrio</taxon>
    </lineage>
</organism>
<evidence type="ECO:0000259" key="9">
    <source>
        <dbReference type="SMART" id="SM00650"/>
    </source>
</evidence>
<feature type="binding site" evidence="7 8">
    <location>
        <position position="96"/>
    </location>
    <ligand>
        <name>S-adenosyl-L-methionine</name>
        <dbReference type="ChEBI" id="CHEBI:59789"/>
    </ligand>
</feature>
<reference evidence="10 11" key="1">
    <citation type="journal article" date="2018" name="Sci. Adv.">
        <title>Multi-heme cytochromes provide a pathway for survival in energy-limited environments.</title>
        <authorList>
            <person name="Deng X."/>
            <person name="Dohmae N."/>
            <person name="Nealson K.H."/>
            <person name="Hashimoto K."/>
            <person name="Okamoto A."/>
        </authorList>
    </citation>
    <scope>NUCLEOTIDE SEQUENCE [LARGE SCALE GENOMIC DNA]</scope>
    <source>
        <strain evidence="10 11">IS5</strain>
    </source>
</reference>
<dbReference type="RefSeq" id="WP_126377348.1">
    <property type="nucleotide sequence ID" value="NZ_AP017378.1"/>
</dbReference>
<feature type="binding site" evidence="7 8">
    <location>
        <position position="74"/>
    </location>
    <ligand>
        <name>S-adenosyl-L-methionine</name>
        <dbReference type="ChEBI" id="CHEBI:59789"/>
    </ligand>
</feature>
<dbReference type="KEGG" id="dfl:DFE_1064"/>
<dbReference type="GO" id="GO:0005829">
    <property type="term" value="C:cytosol"/>
    <property type="evidence" value="ECO:0007669"/>
    <property type="project" value="TreeGrafter"/>
</dbReference>
<evidence type="ECO:0000256" key="6">
    <source>
        <dbReference type="ARBA" id="ARBA00022884"/>
    </source>
</evidence>
<dbReference type="EMBL" id="AP017378">
    <property type="protein sequence ID" value="BBD07790.1"/>
    <property type="molecule type" value="Genomic_DNA"/>
</dbReference>
<keyword evidence="11" id="KW-1185">Reference proteome</keyword>
<dbReference type="Gene3D" id="3.40.50.150">
    <property type="entry name" value="Vaccinia Virus protein VP39"/>
    <property type="match status" value="1"/>
</dbReference>
<comment type="function">
    <text evidence="7">Specifically dimethylates two adjacent adenosines (A1518 and A1519) in the loop of a conserved hairpin near the 3'-end of 16S rRNA in the 30S particle. May play a critical role in biogenesis of 30S subunits.</text>
</comment>
<accession>A0A2Z6AX43</accession>
<evidence type="ECO:0000313" key="10">
    <source>
        <dbReference type="EMBL" id="BBD07790.1"/>
    </source>
</evidence>
<dbReference type="InterPro" id="IPR029063">
    <property type="entry name" value="SAM-dependent_MTases_sf"/>
</dbReference>
<feature type="binding site" evidence="7 8">
    <location>
        <position position="116"/>
    </location>
    <ligand>
        <name>S-adenosyl-L-methionine</name>
        <dbReference type="ChEBI" id="CHEBI:59789"/>
    </ligand>
</feature>
<dbReference type="InterPro" id="IPR011530">
    <property type="entry name" value="rRNA_adenine_dimethylase"/>
</dbReference>
<feature type="domain" description="Ribosomal RNA adenine methylase transferase N-terminal" evidence="9">
    <location>
        <begin position="32"/>
        <end position="201"/>
    </location>
</feature>
<dbReference type="PROSITE" id="PS51689">
    <property type="entry name" value="SAM_RNA_A_N6_MT"/>
    <property type="match status" value="1"/>
</dbReference>
<dbReference type="InterPro" id="IPR020596">
    <property type="entry name" value="rRNA_Ade_Mease_Trfase_CS"/>
</dbReference>
<dbReference type="PANTHER" id="PTHR11727:SF7">
    <property type="entry name" value="DIMETHYLADENOSINE TRANSFERASE-RELATED"/>
    <property type="match status" value="1"/>
</dbReference>
<proteinExistence type="inferred from homology"/>
<dbReference type="SMART" id="SM00650">
    <property type="entry name" value="rADc"/>
    <property type="match status" value="1"/>
</dbReference>
<dbReference type="GO" id="GO:0052908">
    <property type="term" value="F:16S rRNA (adenine(1518)-N(6)/adenine(1519)-N(6))-dimethyltransferase activity"/>
    <property type="evidence" value="ECO:0007669"/>
    <property type="project" value="UniProtKB-EC"/>
</dbReference>
<feature type="binding site" evidence="7 8">
    <location>
        <position position="27"/>
    </location>
    <ligand>
        <name>S-adenosyl-L-methionine</name>
        <dbReference type="ChEBI" id="CHEBI:59789"/>
    </ligand>
</feature>
<comment type="subcellular location">
    <subcellularLocation>
        <location evidence="7">Cytoplasm</location>
    </subcellularLocation>
</comment>